<evidence type="ECO:0000256" key="8">
    <source>
        <dbReference type="ARBA" id="ARBA00023128"/>
    </source>
</evidence>
<evidence type="ECO:0000256" key="1">
    <source>
        <dbReference type="ARBA" id="ARBA00004434"/>
    </source>
</evidence>
<comment type="caution">
    <text evidence="11">The sequence shown here is derived from an EMBL/GenBank/DDBJ whole genome shotgun (WGS) entry which is preliminary data.</text>
</comment>
<keyword evidence="5" id="KW-0999">Mitochondrion inner membrane</keyword>
<evidence type="ECO:0000256" key="2">
    <source>
        <dbReference type="ARBA" id="ARBA00004673"/>
    </source>
</evidence>
<evidence type="ECO:0000256" key="6">
    <source>
        <dbReference type="ARBA" id="ARBA00022946"/>
    </source>
</evidence>
<comment type="pathway">
    <text evidence="2">Energy metabolism; oxidative phosphorylation.</text>
</comment>
<sequence length="89" mass="9450">MTATSCAAAAQQGGTQWDSTMQGFQRGSRLLAALLRAHTVPRAGVTSKPPEHPISPAEQAIAMTVMFTCLLGPAAWVLANLEHYKSRAD</sequence>
<dbReference type="CDD" id="cd00930">
    <property type="entry name" value="Cyt_c_Oxidase_VIII"/>
    <property type="match status" value="1"/>
</dbReference>
<dbReference type="SUPFAM" id="SSF81431">
    <property type="entry name" value="Mitochondrial cytochrome c oxidase subunit VIIIb (aka IX)"/>
    <property type="match status" value="1"/>
</dbReference>
<dbReference type="AlphaFoldDB" id="A0A226MX52"/>
<keyword evidence="6" id="KW-0809">Transit peptide</keyword>
<dbReference type="UniPathway" id="UPA00705"/>
<feature type="transmembrane region" description="Helical" evidence="10">
    <location>
        <begin position="60"/>
        <end position="79"/>
    </location>
</feature>
<dbReference type="GO" id="GO:0045277">
    <property type="term" value="C:respiratory chain complex IV"/>
    <property type="evidence" value="ECO:0007669"/>
    <property type="project" value="InterPro"/>
</dbReference>
<dbReference type="Proteomes" id="UP000198323">
    <property type="component" value="Unassembled WGS sequence"/>
</dbReference>
<gene>
    <name evidence="11" type="ORF">ASZ78_010093</name>
</gene>
<organism evidence="11 12">
    <name type="scientific">Callipepla squamata</name>
    <name type="common">Scaled quail</name>
    <dbReference type="NCBI Taxonomy" id="9009"/>
    <lineage>
        <taxon>Eukaryota</taxon>
        <taxon>Metazoa</taxon>
        <taxon>Chordata</taxon>
        <taxon>Craniata</taxon>
        <taxon>Vertebrata</taxon>
        <taxon>Euteleostomi</taxon>
        <taxon>Archelosauria</taxon>
        <taxon>Archosauria</taxon>
        <taxon>Dinosauria</taxon>
        <taxon>Saurischia</taxon>
        <taxon>Theropoda</taxon>
        <taxon>Coelurosauria</taxon>
        <taxon>Aves</taxon>
        <taxon>Neognathae</taxon>
        <taxon>Galloanserae</taxon>
        <taxon>Galliformes</taxon>
        <taxon>Odontophoridae</taxon>
        <taxon>Callipepla</taxon>
    </lineage>
</organism>
<dbReference type="InterPro" id="IPR003205">
    <property type="entry name" value="Cyt_c_oxidase_su8"/>
</dbReference>
<dbReference type="InterPro" id="IPR036548">
    <property type="entry name" value="Cyt_c_oxidase_su8_sf"/>
</dbReference>
<protein>
    <submittedName>
        <fullName evidence="11">Uncharacterized protein</fullName>
    </submittedName>
</protein>
<dbReference type="GO" id="GO:0006123">
    <property type="term" value="P:mitochondrial electron transport, cytochrome c to oxygen"/>
    <property type="evidence" value="ECO:0007669"/>
    <property type="project" value="InterPro"/>
</dbReference>
<keyword evidence="9 10" id="KW-0472">Membrane</keyword>
<evidence type="ECO:0000313" key="12">
    <source>
        <dbReference type="Proteomes" id="UP000198323"/>
    </source>
</evidence>
<keyword evidence="4 10" id="KW-0812">Transmembrane</keyword>
<keyword evidence="8" id="KW-0496">Mitochondrion</keyword>
<dbReference type="OrthoDB" id="8931496at2759"/>
<proteinExistence type="inferred from homology"/>
<evidence type="ECO:0000256" key="9">
    <source>
        <dbReference type="ARBA" id="ARBA00023136"/>
    </source>
</evidence>
<dbReference type="GO" id="GO:0005743">
    <property type="term" value="C:mitochondrial inner membrane"/>
    <property type="evidence" value="ECO:0007669"/>
    <property type="project" value="UniProtKB-SubCell"/>
</dbReference>
<dbReference type="PANTHER" id="PTHR16717">
    <property type="entry name" value="CYTOCHROME C OXIDASE POLYPEPTIDE VIII"/>
    <property type="match status" value="1"/>
</dbReference>
<evidence type="ECO:0000313" key="11">
    <source>
        <dbReference type="EMBL" id="OXB59579.1"/>
    </source>
</evidence>
<evidence type="ECO:0000256" key="4">
    <source>
        <dbReference type="ARBA" id="ARBA00022692"/>
    </source>
</evidence>
<evidence type="ECO:0000256" key="7">
    <source>
        <dbReference type="ARBA" id="ARBA00022989"/>
    </source>
</evidence>
<keyword evidence="7 10" id="KW-1133">Transmembrane helix</keyword>
<comment type="similarity">
    <text evidence="3">Belongs to the cytochrome c oxidase VIII family.</text>
</comment>
<comment type="subcellular location">
    <subcellularLocation>
        <location evidence="1">Mitochondrion inner membrane</location>
        <topology evidence="1">Single-pass membrane protein</topology>
    </subcellularLocation>
</comment>
<dbReference type="Gene3D" id="4.10.81.10">
    <property type="entry name" value="Cytochrome c oxidase, subunit 8"/>
    <property type="match status" value="1"/>
</dbReference>
<name>A0A226MX52_CALSU</name>
<dbReference type="STRING" id="9009.A0A226MX52"/>
<reference evidence="11 12" key="1">
    <citation type="submission" date="2016-07" db="EMBL/GenBank/DDBJ databases">
        <title>Disparate Historic Effective Population Sizes Predicted by Modern Levels of Genome Diversity for the Scaled Quail (Callipepla squamata) and the Northern Bobwhite (Colinus virginianus): Inferences from First and Second Generation Draft Genome Assemblies for Sympatric New World Quail.</title>
        <authorList>
            <person name="Oldeschulte D.L."/>
            <person name="Halley Y.A."/>
            <person name="Bhattarai E.K."/>
            <person name="Brashear W.A."/>
            <person name="Hill J."/>
            <person name="Metz R.P."/>
            <person name="Johnson C.D."/>
            <person name="Rollins D."/>
            <person name="Peterson M.J."/>
            <person name="Bickhart D.M."/>
            <person name="Decker J.E."/>
            <person name="Seabury C.M."/>
        </authorList>
    </citation>
    <scope>NUCLEOTIDE SEQUENCE [LARGE SCALE GENOMIC DNA]</scope>
    <source>
        <strain evidence="11 12">Texas</strain>
        <tissue evidence="11">Leg muscle</tissue>
    </source>
</reference>
<evidence type="ECO:0000256" key="10">
    <source>
        <dbReference type="SAM" id="Phobius"/>
    </source>
</evidence>
<dbReference type="EMBL" id="MCFN01000382">
    <property type="protein sequence ID" value="OXB59579.1"/>
    <property type="molecule type" value="Genomic_DNA"/>
</dbReference>
<dbReference type="Pfam" id="PF02285">
    <property type="entry name" value="COX8"/>
    <property type="match status" value="1"/>
</dbReference>
<dbReference type="PANTHER" id="PTHR16717:SF5">
    <property type="entry name" value="CYTOCHROME C OXIDASE SUBUNIT 8, ISOFORM A"/>
    <property type="match status" value="1"/>
</dbReference>
<evidence type="ECO:0000256" key="3">
    <source>
        <dbReference type="ARBA" id="ARBA00010117"/>
    </source>
</evidence>
<evidence type="ECO:0000256" key="5">
    <source>
        <dbReference type="ARBA" id="ARBA00022792"/>
    </source>
</evidence>
<dbReference type="FunFam" id="4.10.81.10:FF:000001">
    <property type="entry name" value="Cytochrome c oxidase subunit 8B, mitochondrial"/>
    <property type="match status" value="1"/>
</dbReference>
<accession>A0A226MX52</accession>
<keyword evidence="12" id="KW-1185">Reference proteome</keyword>